<name>A0ABW0K5G5_9BACL</name>
<dbReference type="EMBL" id="JBHSMJ010000009">
    <property type="protein sequence ID" value="MFC5448464.1"/>
    <property type="molecule type" value="Genomic_DNA"/>
</dbReference>
<dbReference type="PROSITE" id="PS00061">
    <property type="entry name" value="ADH_SHORT"/>
    <property type="match status" value="1"/>
</dbReference>
<evidence type="ECO:0000313" key="2">
    <source>
        <dbReference type="EMBL" id="MFC5448464.1"/>
    </source>
</evidence>
<dbReference type="Proteomes" id="UP001596044">
    <property type="component" value="Unassembled WGS sequence"/>
</dbReference>
<dbReference type="InterPro" id="IPR002347">
    <property type="entry name" value="SDR_fam"/>
</dbReference>
<keyword evidence="2" id="KW-0560">Oxidoreductase</keyword>
<dbReference type="PRINTS" id="PR00080">
    <property type="entry name" value="SDRFAMILY"/>
</dbReference>
<sequence>MTNFNLDGKVALITGGCQGLGLEFSRALASAGANVVVTSRDERKAQASADAIRKETGRDTLGVVADVTDFAQIQAVVEQAVDTFGRLDILINNAGVNVRKPILEYDEQSWDLVQTTNLKAPFLCAKAVVPQMIKQKFGRIINIASMLGTVALPERSAYCSSKGGLIQLTKVMALEWAEHNITANAICPGPFATDMNQAVINNPDANQFFLNHLPVKRWGQPEELTGLMVYLASDLSSFMTGSAIVIDGGWTSE</sequence>
<protein>
    <submittedName>
        <fullName evidence="2">SDR family NAD(P)-dependent oxidoreductase</fullName>
        <ecNumber evidence="2">1.1.1.-</ecNumber>
    </submittedName>
</protein>
<dbReference type="PRINTS" id="PR00081">
    <property type="entry name" value="GDHRDH"/>
</dbReference>
<keyword evidence="3" id="KW-1185">Reference proteome</keyword>
<evidence type="ECO:0000256" key="1">
    <source>
        <dbReference type="ARBA" id="ARBA00006484"/>
    </source>
</evidence>
<dbReference type="NCBIfam" id="NF005559">
    <property type="entry name" value="PRK07231.1"/>
    <property type="match status" value="1"/>
</dbReference>
<dbReference type="GO" id="GO:0016491">
    <property type="term" value="F:oxidoreductase activity"/>
    <property type="evidence" value="ECO:0007669"/>
    <property type="project" value="UniProtKB-KW"/>
</dbReference>
<comment type="caution">
    <text evidence="2">The sequence shown here is derived from an EMBL/GenBank/DDBJ whole genome shotgun (WGS) entry which is preliminary data.</text>
</comment>
<gene>
    <name evidence="2" type="ORF">ACFPOG_09335</name>
</gene>
<dbReference type="InterPro" id="IPR036291">
    <property type="entry name" value="NAD(P)-bd_dom_sf"/>
</dbReference>
<reference evidence="3" key="1">
    <citation type="journal article" date="2019" name="Int. J. Syst. Evol. Microbiol.">
        <title>The Global Catalogue of Microorganisms (GCM) 10K type strain sequencing project: providing services to taxonomists for standard genome sequencing and annotation.</title>
        <authorList>
            <consortium name="The Broad Institute Genomics Platform"/>
            <consortium name="The Broad Institute Genome Sequencing Center for Infectious Disease"/>
            <person name="Wu L."/>
            <person name="Ma J."/>
        </authorList>
    </citation>
    <scope>NUCLEOTIDE SEQUENCE [LARGE SCALE GENOMIC DNA]</scope>
    <source>
        <strain evidence="3">KACC 11904</strain>
    </source>
</reference>
<dbReference type="Gene3D" id="3.40.50.720">
    <property type="entry name" value="NAD(P)-binding Rossmann-like Domain"/>
    <property type="match status" value="1"/>
</dbReference>
<dbReference type="EC" id="1.1.1.-" evidence="2"/>
<dbReference type="InterPro" id="IPR020904">
    <property type="entry name" value="Sc_DH/Rdtase_CS"/>
</dbReference>
<dbReference type="PANTHER" id="PTHR42760">
    <property type="entry name" value="SHORT-CHAIN DEHYDROGENASES/REDUCTASES FAMILY MEMBER"/>
    <property type="match status" value="1"/>
</dbReference>
<dbReference type="Pfam" id="PF13561">
    <property type="entry name" value="adh_short_C2"/>
    <property type="match status" value="1"/>
</dbReference>
<dbReference type="SUPFAM" id="SSF51735">
    <property type="entry name" value="NAD(P)-binding Rossmann-fold domains"/>
    <property type="match status" value="1"/>
</dbReference>
<evidence type="ECO:0000313" key="3">
    <source>
        <dbReference type="Proteomes" id="UP001596044"/>
    </source>
</evidence>
<proteinExistence type="inferred from homology"/>
<dbReference type="RefSeq" id="WP_270878136.1">
    <property type="nucleotide sequence ID" value="NZ_JAQFVF010000018.1"/>
</dbReference>
<organism evidence="2 3">
    <name type="scientific">Paenibacillus aestuarii</name>
    <dbReference type="NCBI Taxonomy" id="516965"/>
    <lineage>
        <taxon>Bacteria</taxon>
        <taxon>Bacillati</taxon>
        <taxon>Bacillota</taxon>
        <taxon>Bacilli</taxon>
        <taxon>Bacillales</taxon>
        <taxon>Paenibacillaceae</taxon>
        <taxon>Paenibacillus</taxon>
    </lineage>
</organism>
<accession>A0ABW0K5G5</accession>
<comment type="similarity">
    <text evidence="1">Belongs to the short-chain dehydrogenases/reductases (SDR) family.</text>
</comment>